<evidence type="ECO:0000256" key="6">
    <source>
        <dbReference type="ARBA" id="ARBA00022679"/>
    </source>
</evidence>
<dbReference type="FunFam" id="3.90.550.50:FF:000002">
    <property type="entry name" value="Hexosyltransferase"/>
    <property type="match status" value="1"/>
</dbReference>
<dbReference type="Gene3D" id="3.90.550.50">
    <property type="match status" value="1"/>
</dbReference>
<dbReference type="EMBL" id="JACGCM010001420">
    <property type="protein sequence ID" value="KAF6155514.1"/>
    <property type="molecule type" value="Genomic_DNA"/>
</dbReference>
<evidence type="ECO:0000259" key="14">
    <source>
        <dbReference type="Pfam" id="PF13334"/>
    </source>
</evidence>
<evidence type="ECO:0000256" key="4">
    <source>
        <dbReference type="ARBA" id="ARBA00008661"/>
    </source>
</evidence>
<evidence type="ECO:0000256" key="10">
    <source>
        <dbReference type="ARBA" id="ARBA00023034"/>
    </source>
</evidence>
<evidence type="ECO:0000256" key="2">
    <source>
        <dbReference type="ARBA" id="ARBA00004323"/>
    </source>
</evidence>
<evidence type="ECO:0000256" key="11">
    <source>
        <dbReference type="ARBA" id="ARBA00023136"/>
    </source>
</evidence>
<evidence type="ECO:0000256" key="5">
    <source>
        <dbReference type="ARBA" id="ARBA00022676"/>
    </source>
</evidence>
<dbReference type="Proteomes" id="UP000541444">
    <property type="component" value="Unassembled WGS sequence"/>
</dbReference>
<dbReference type="AlphaFoldDB" id="A0A7J7ML35"/>
<reference evidence="15 16" key="1">
    <citation type="journal article" date="2020" name="IScience">
        <title>Genome Sequencing of the Endangered Kingdonia uniflora (Circaeasteraceae, Ranunculales) Reveals Potential Mechanisms of Evolutionary Specialization.</title>
        <authorList>
            <person name="Sun Y."/>
            <person name="Deng T."/>
            <person name="Zhang A."/>
            <person name="Moore M.J."/>
            <person name="Landis J.B."/>
            <person name="Lin N."/>
            <person name="Zhang H."/>
            <person name="Zhang X."/>
            <person name="Huang J."/>
            <person name="Zhang X."/>
            <person name="Sun H."/>
            <person name="Wang H."/>
        </authorList>
    </citation>
    <scope>NUCLEOTIDE SEQUENCE [LARGE SCALE GENOMIC DNA]</scope>
    <source>
        <strain evidence="15">TB1705</strain>
        <tissue evidence="15">Leaf</tissue>
    </source>
</reference>
<gene>
    <name evidence="15" type="ORF">GIB67_017869</name>
</gene>
<comment type="caution">
    <text evidence="15">The sequence shown here is derived from an EMBL/GenBank/DDBJ whole genome shotgun (WGS) entry which is preliminary data.</text>
</comment>
<dbReference type="InterPro" id="IPR002659">
    <property type="entry name" value="Glyco_trans_31"/>
</dbReference>
<keyword evidence="5 13" id="KW-0328">Glycosyltransferase</keyword>
<comment type="similarity">
    <text evidence="4 13">Belongs to the glycosyltransferase 31 family.</text>
</comment>
<keyword evidence="6" id="KW-0808">Transferase</keyword>
<evidence type="ECO:0000256" key="3">
    <source>
        <dbReference type="ARBA" id="ARBA00004922"/>
    </source>
</evidence>
<evidence type="ECO:0000256" key="12">
    <source>
        <dbReference type="ARBA" id="ARBA00023211"/>
    </source>
</evidence>
<keyword evidence="11" id="KW-0472">Membrane</keyword>
<dbReference type="UniPathway" id="UPA00378"/>
<evidence type="ECO:0000256" key="13">
    <source>
        <dbReference type="RuleBase" id="RU363063"/>
    </source>
</evidence>
<name>A0A7J7ML35_9MAGN</name>
<keyword evidence="12 13" id="KW-0464">Manganese</keyword>
<sequence>MKKRNSAEKVSPKWILILCISSFALGMFFTNRRWVSPESGPIVSTQRREQELRVISEDCGTKKKLGHDKDIMGEVYKTHEAIHTLDKTILMLQMELAATRGSQDMESSPAISTSFSREAPQKKKAFVVIGINTAFSSRRRRDSVRETWMPQGEKLVQMEREKGIVVRFMIGHSATANSILDRAIDSEEAQHNDFIRLEHVEGYHELSAKTKMFFSTAVAQWDADFYVKVDDDVHVNLGMLAVTLARHRSKPRVYMGCMKSGPVLAQKNVKYHEPEYWKFGENGNKYFRHATGQIYAISKDLATYISINHPILHKYANEDVSLGAWFIGLEVEHIDEHNMCCGTPPDCEWKAQSGSVCVASFDWSCSGICKSVDKIKDVHRRCGEGDEAVWNAML</sequence>
<protein>
    <recommendedName>
        <fullName evidence="13">Hexosyltransferase</fullName>
        <ecNumber evidence="13">2.4.1.-</ecNumber>
    </recommendedName>
</protein>
<dbReference type="OrthoDB" id="1158011at2759"/>
<evidence type="ECO:0000256" key="7">
    <source>
        <dbReference type="ARBA" id="ARBA00022692"/>
    </source>
</evidence>
<keyword evidence="10 13" id="KW-0333">Golgi apparatus</keyword>
<keyword evidence="9" id="KW-1133">Transmembrane helix</keyword>
<keyword evidence="16" id="KW-1185">Reference proteome</keyword>
<evidence type="ECO:0000256" key="1">
    <source>
        <dbReference type="ARBA" id="ARBA00001936"/>
    </source>
</evidence>
<proteinExistence type="inferred from homology"/>
<evidence type="ECO:0000256" key="9">
    <source>
        <dbReference type="ARBA" id="ARBA00022989"/>
    </source>
</evidence>
<organism evidence="15 16">
    <name type="scientific">Kingdonia uniflora</name>
    <dbReference type="NCBI Taxonomy" id="39325"/>
    <lineage>
        <taxon>Eukaryota</taxon>
        <taxon>Viridiplantae</taxon>
        <taxon>Streptophyta</taxon>
        <taxon>Embryophyta</taxon>
        <taxon>Tracheophyta</taxon>
        <taxon>Spermatophyta</taxon>
        <taxon>Magnoliopsida</taxon>
        <taxon>Ranunculales</taxon>
        <taxon>Circaeasteraceae</taxon>
        <taxon>Kingdonia</taxon>
    </lineage>
</organism>
<evidence type="ECO:0000313" key="16">
    <source>
        <dbReference type="Proteomes" id="UP000541444"/>
    </source>
</evidence>
<dbReference type="EC" id="2.4.1.-" evidence="13"/>
<comment type="subcellular location">
    <subcellularLocation>
        <location evidence="2 13">Golgi apparatus membrane</location>
        <topology evidence="2 13">Single-pass type II membrane protein</topology>
    </subcellularLocation>
</comment>
<feature type="domain" description="DUF4094" evidence="14">
    <location>
        <begin position="11"/>
        <end position="100"/>
    </location>
</feature>
<dbReference type="GO" id="GO:0048531">
    <property type="term" value="F:beta-1,3-galactosyltransferase activity"/>
    <property type="evidence" value="ECO:0007669"/>
    <property type="project" value="TreeGrafter"/>
</dbReference>
<evidence type="ECO:0000313" key="15">
    <source>
        <dbReference type="EMBL" id="KAF6155514.1"/>
    </source>
</evidence>
<keyword evidence="7" id="KW-0812">Transmembrane</keyword>
<evidence type="ECO:0000256" key="8">
    <source>
        <dbReference type="ARBA" id="ARBA00022968"/>
    </source>
</evidence>
<dbReference type="PANTHER" id="PTHR11214:SF226">
    <property type="entry name" value="BETA-1,3-GALACTOSYLTRANSFERASE 7"/>
    <property type="match status" value="1"/>
</dbReference>
<accession>A0A7J7ML35</accession>
<dbReference type="GO" id="GO:0000139">
    <property type="term" value="C:Golgi membrane"/>
    <property type="evidence" value="ECO:0007669"/>
    <property type="project" value="UniProtKB-SubCell"/>
</dbReference>
<comment type="cofactor">
    <cofactor evidence="1 13">
        <name>Mn(2+)</name>
        <dbReference type="ChEBI" id="CHEBI:29035"/>
    </cofactor>
</comment>
<dbReference type="InterPro" id="IPR025298">
    <property type="entry name" value="DUF4094"/>
</dbReference>
<dbReference type="Pfam" id="PF13334">
    <property type="entry name" value="DUF4094"/>
    <property type="match status" value="1"/>
</dbReference>
<dbReference type="PANTHER" id="PTHR11214">
    <property type="entry name" value="BETA-1,3-N-ACETYLGLUCOSAMINYLTRANSFERASE"/>
    <property type="match status" value="1"/>
</dbReference>
<keyword evidence="8" id="KW-0735">Signal-anchor</keyword>
<dbReference type="Pfam" id="PF01762">
    <property type="entry name" value="Galactosyl_T"/>
    <property type="match status" value="1"/>
</dbReference>
<comment type="pathway">
    <text evidence="3">Protein modification; protein glycosylation.</text>
</comment>